<accession>A0ABN8TSB6</accession>
<dbReference type="Proteomes" id="UP001152658">
    <property type="component" value="Unassembled WGS sequence"/>
</dbReference>
<gene>
    <name evidence="2" type="ORF">VAE063_950133</name>
</gene>
<evidence type="ECO:0000313" key="3">
    <source>
        <dbReference type="Proteomes" id="UP001152658"/>
    </source>
</evidence>
<keyword evidence="3" id="KW-1185">Reference proteome</keyword>
<comment type="caution">
    <text evidence="2">The sequence shown here is derived from an EMBL/GenBank/DDBJ whole genome shotgun (WGS) entry which is preliminary data.</text>
</comment>
<name>A0ABN8TSB6_9VIBR</name>
<evidence type="ECO:0000256" key="1">
    <source>
        <dbReference type="SAM" id="MobiDB-lite"/>
    </source>
</evidence>
<dbReference type="RefSeq" id="WP_168522547.1">
    <property type="nucleotide sequence ID" value="NZ_CALYLA010000019.1"/>
</dbReference>
<reference evidence="2" key="1">
    <citation type="submission" date="2022-06" db="EMBL/GenBank/DDBJ databases">
        <authorList>
            <person name="Goudenege D."/>
            <person name="Le Roux F."/>
        </authorList>
    </citation>
    <scope>NUCLEOTIDE SEQUENCE</scope>
    <source>
        <strain evidence="2">12-063</strain>
    </source>
</reference>
<feature type="compositionally biased region" description="Basic and acidic residues" evidence="1">
    <location>
        <begin position="122"/>
        <end position="143"/>
    </location>
</feature>
<feature type="region of interest" description="Disordered" evidence="1">
    <location>
        <begin position="122"/>
        <end position="157"/>
    </location>
</feature>
<dbReference type="EMBL" id="CALYLK010000136">
    <property type="protein sequence ID" value="CAH8233017.1"/>
    <property type="molecule type" value="Genomic_DNA"/>
</dbReference>
<evidence type="ECO:0000313" key="2">
    <source>
        <dbReference type="EMBL" id="CAH8233017.1"/>
    </source>
</evidence>
<sequence>MFALDGTTFGIKNVLVSFEREFKSQDMSGQSSFTDDAEQGEKAAMLDISGLIAFRDLDKLTLLESMSNAKDENGDRKIYRVVNDVANAFKVRNVKFVGKFSAVQQENPLAWRVSFKLREHNSVAEQKEQRAKDQTKPEQRENTRLQQALEANNEAAK</sequence>
<protein>
    <recommendedName>
        <fullName evidence="4">DNA-binding protein</fullName>
    </recommendedName>
</protein>
<dbReference type="InterPro" id="IPR057869">
    <property type="entry name" value="HP1_YO34"/>
</dbReference>
<proteinExistence type="predicted"/>
<organism evidence="2 3">
    <name type="scientific">Vibrio aestuarianus</name>
    <dbReference type="NCBI Taxonomy" id="28171"/>
    <lineage>
        <taxon>Bacteria</taxon>
        <taxon>Pseudomonadati</taxon>
        <taxon>Pseudomonadota</taxon>
        <taxon>Gammaproteobacteria</taxon>
        <taxon>Vibrionales</taxon>
        <taxon>Vibrionaceae</taxon>
        <taxon>Vibrio</taxon>
    </lineage>
</organism>
<dbReference type="Pfam" id="PF25759">
    <property type="entry name" value="HP1_ORF34"/>
    <property type="match status" value="1"/>
</dbReference>
<evidence type="ECO:0008006" key="4">
    <source>
        <dbReference type="Google" id="ProtNLM"/>
    </source>
</evidence>